<keyword evidence="2" id="KW-1185">Reference proteome</keyword>
<protein>
    <submittedName>
        <fullName evidence="1">Uncharacterized protein</fullName>
    </submittedName>
</protein>
<proteinExistence type="predicted"/>
<reference evidence="1" key="1">
    <citation type="journal article" date="2023" name="Front. Mar. Sci.">
        <title>A new Merluccius polli reference genome to investigate the effects of global change in West African waters.</title>
        <authorList>
            <person name="Mateo J.L."/>
            <person name="Blanco-Fernandez C."/>
            <person name="Garcia-Vazquez E."/>
            <person name="Machado-Schiaffino G."/>
        </authorList>
    </citation>
    <scope>NUCLEOTIDE SEQUENCE</scope>
    <source>
        <strain evidence="1">C29</strain>
        <tissue evidence="1">Fin</tissue>
    </source>
</reference>
<organism evidence="1 2">
    <name type="scientific">Merluccius polli</name>
    <name type="common">Benguela hake</name>
    <name type="synonym">Merluccius cadenati</name>
    <dbReference type="NCBI Taxonomy" id="89951"/>
    <lineage>
        <taxon>Eukaryota</taxon>
        <taxon>Metazoa</taxon>
        <taxon>Chordata</taxon>
        <taxon>Craniata</taxon>
        <taxon>Vertebrata</taxon>
        <taxon>Euteleostomi</taxon>
        <taxon>Actinopterygii</taxon>
        <taxon>Neopterygii</taxon>
        <taxon>Teleostei</taxon>
        <taxon>Neoteleostei</taxon>
        <taxon>Acanthomorphata</taxon>
        <taxon>Zeiogadaria</taxon>
        <taxon>Gadariae</taxon>
        <taxon>Gadiformes</taxon>
        <taxon>Gadoidei</taxon>
        <taxon>Merlucciidae</taxon>
        <taxon>Merluccius</taxon>
    </lineage>
</organism>
<dbReference type="Proteomes" id="UP001174136">
    <property type="component" value="Unassembled WGS sequence"/>
</dbReference>
<comment type="caution">
    <text evidence="1">The sequence shown here is derived from an EMBL/GenBank/DDBJ whole genome shotgun (WGS) entry which is preliminary data.</text>
</comment>
<dbReference type="PANTHER" id="PTHR31912">
    <property type="entry name" value="IP13529P"/>
    <property type="match status" value="1"/>
</dbReference>
<evidence type="ECO:0000313" key="1">
    <source>
        <dbReference type="EMBL" id="KAK0148856.1"/>
    </source>
</evidence>
<gene>
    <name evidence="1" type="ORF">N1851_010710</name>
</gene>
<dbReference type="AlphaFoldDB" id="A0AA47MZD1"/>
<dbReference type="PANTHER" id="PTHR31912:SF34">
    <property type="entry name" value="NOTOCHORD-RELATED PROTEIN"/>
    <property type="match status" value="1"/>
</dbReference>
<dbReference type="EMBL" id="JAOPHQ010001994">
    <property type="protein sequence ID" value="KAK0148856.1"/>
    <property type="molecule type" value="Genomic_DNA"/>
</dbReference>
<accession>A0AA47MZD1</accession>
<evidence type="ECO:0000313" key="2">
    <source>
        <dbReference type="Proteomes" id="UP001174136"/>
    </source>
</evidence>
<sequence length="600" mass="69478">MHIRITKAFSEIENPFTSLNTVSKRKSYFKETCEIVTPVEKVLGVRFGNRRNKKTGTYNQVLVTDKFSYVPILQTLQSIFKNSKTSSMLKSGRSSPDGLYVDLEDGLYIKAHPLFSNESHALKIQLFYDDFEPCNPLGSKKVSHKIGGIYFTLNLIHVWTTYLCTLFHTQDIKTYGFNAILEPLVSDLKVLETEGIEVQFFNGRLRVSIFQVTGDNLGLHCLFGYVESFSARYCCRFCLTEKEKFPTVFCEDDPSVTLRSKDIHLHHCEAIQANPTLIHVYGVKRSCLLDELKSFSVSENFSVDIMHDILEGVAQYEMKLVLEYLSDFISHRELQARIHSFNYGYTESKNKPSGTWCFVRNMPLIFGDVVQRGDKCWQLLLLLLQIVNIAFSPILTEGLTICLKHVIAEHHRLFKHLFPSKRLLPKHHFLINYPRCIRLLGPVIHMWSMRYESKHYYFKKQLKSFKNVTKTLAIKHQNDLAYKFDLASTAIKKGPGKMVALCDLNGQKFIICSSVDIDLPKFCQIRDIFVQDEEVLLICVVLHTCYFDEHFHSVKVSFKEVEEWKIVSVNELVYHKPFDLQMTYGTQDDFEYIVPNCVFI</sequence>
<name>A0AA47MZD1_MERPO</name>